<feature type="compositionally biased region" description="Basic and acidic residues" evidence="1">
    <location>
        <begin position="33"/>
        <end position="51"/>
    </location>
</feature>
<protein>
    <submittedName>
        <fullName evidence="4">Proline-rich protein 2-like</fullName>
    </submittedName>
</protein>
<dbReference type="RefSeq" id="XP_002732409.1">
    <property type="nucleotide sequence ID" value="XM_002732363.2"/>
</dbReference>
<organism evidence="3 4">
    <name type="scientific">Saccoglossus kowalevskii</name>
    <name type="common">Acorn worm</name>
    <dbReference type="NCBI Taxonomy" id="10224"/>
    <lineage>
        <taxon>Eukaryota</taxon>
        <taxon>Metazoa</taxon>
        <taxon>Hemichordata</taxon>
        <taxon>Enteropneusta</taxon>
        <taxon>Harrimaniidae</taxon>
        <taxon>Saccoglossus</taxon>
    </lineage>
</organism>
<keyword evidence="3" id="KW-1185">Reference proteome</keyword>
<gene>
    <name evidence="4" type="primary">LOC100378707</name>
</gene>
<feature type="compositionally biased region" description="Pro residues" evidence="1">
    <location>
        <begin position="214"/>
        <end position="272"/>
    </location>
</feature>
<feature type="chain" id="PRO_5046568012" evidence="2">
    <location>
        <begin position="21"/>
        <end position="295"/>
    </location>
</feature>
<dbReference type="GeneID" id="100378707"/>
<feature type="signal peptide" evidence="2">
    <location>
        <begin position="1"/>
        <end position="20"/>
    </location>
</feature>
<evidence type="ECO:0000313" key="3">
    <source>
        <dbReference type="Proteomes" id="UP000694865"/>
    </source>
</evidence>
<feature type="compositionally biased region" description="Basic and acidic residues" evidence="1">
    <location>
        <begin position="119"/>
        <end position="149"/>
    </location>
</feature>
<feature type="compositionally biased region" description="Basic residues" evidence="1">
    <location>
        <begin position="198"/>
        <end position="210"/>
    </location>
</feature>
<dbReference type="Proteomes" id="UP000694865">
    <property type="component" value="Unplaced"/>
</dbReference>
<evidence type="ECO:0000256" key="2">
    <source>
        <dbReference type="SAM" id="SignalP"/>
    </source>
</evidence>
<feature type="region of interest" description="Disordered" evidence="1">
    <location>
        <begin position="23"/>
        <end position="295"/>
    </location>
</feature>
<proteinExistence type="predicted"/>
<feature type="compositionally biased region" description="Acidic residues" evidence="1">
    <location>
        <begin position="166"/>
        <end position="180"/>
    </location>
</feature>
<sequence length="295" mass="32133">MKIYVTLLVCLAVTVTLVTSLPVRGHSNGRIDPPPRDVDDEIKSDHPRDGPTHNPGVGNGAPHHPKQEDRPERPDVDADGDTDGIIRREKRRVGSFRLRPQQSQQPERPIGDGSLGSVRPEKPDGADRPGQPERPDKPVGEDRPGRPDDSDIPEGAVKPKPPLRPEEEDCDDVDDDEIPEEPFVGDAVNNNDDTQRRGQGRRPHGSRPCKPRPSGMPPRPSGHPPRPSGHPPRPSGHPPRPSGHPPRPSGHPPRPSGHPPRPSGYPPRPSDLPPQFTDEPIIPTQEDEAGIGGFQ</sequence>
<evidence type="ECO:0000256" key="1">
    <source>
        <dbReference type="SAM" id="MobiDB-lite"/>
    </source>
</evidence>
<accession>A0ABM0GL97</accession>
<reference evidence="4" key="1">
    <citation type="submission" date="2025-08" db="UniProtKB">
        <authorList>
            <consortium name="RefSeq"/>
        </authorList>
    </citation>
    <scope>IDENTIFICATION</scope>
    <source>
        <tissue evidence="4">Testes</tissue>
    </source>
</reference>
<evidence type="ECO:0000313" key="4">
    <source>
        <dbReference type="RefSeq" id="XP_002732409.1"/>
    </source>
</evidence>
<name>A0ABM0GL97_SACKO</name>
<feature type="compositionally biased region" description="Basic and acidic residues" evidence="1">
    <location>
        <begin position="65"/>
        <end position="76"/>
    </location>
</feature>
<keyword evidence="2" id="KW-0732">Signal</keyword>